<name>A0ABN2MVW6_9PSEU</name>
<feature type="domain" description="Nitroreductase" evidence="4">
    <location>
        <begin position="11"/>
        <end position="179"/>
    </location>
</feature>
<evidence type="ECO:0000256" key="3">
    <source>
        <dbReference type="ARBA" id="ARBA00023002"/>
    </source>
</evidence>
<dbReference type="PANTHER" id="PTHR23026">
    <property type="entry name" value="NADPH NITROREDUCTASE"/>
    <property type="match status" value="1"/>
</dbReference>
<dbReference type="RefSeq" id="WP_344414180.1">
    <property type="nucleotide sequence ID" value="NZ_BAAAQK010000004.1"/>
</dbReference>
<dbReference type="InterPro" id="IPR000415">
    <property type="entry name" value="Nitroreductase-like"/>
</dbReference>
<dbReference type="InterPro" id="IPR029479">
    <property type="entry name" value="Nitroreductase"/>
</dbReference>
<comment type="caution">
    <text evidence="5">The sequence shown here is derived from an EMBL/GenBank/DDBJ whole genome shotgun (WGS) entry which is preliminary data.</text>
</comment>
<keyword evidence="1" id="KW-0285">Flavoprotein</keyword>
<gene>
    <name evidence="5" type="ORF">GCM10009836_16820</name>
</gene>
<dbReference type="InterPro" id="IPR050627">
    <property type="entry name" value="Nitroreductase/BluB"/>
</dbReference>
<dbReference type="EMBL" id="BAAAQK010000004">
    <property type="protein sequence ID" value="GAA1838484.1"/>
    <property type="molecule type" value="Genomic_DNA"/>
</dbReference>
<dbReference type="Gene3D" id="3.40.109.10">
    <property type="entry name" value="NADH Oxidase"/>
    <property type="match status" value="1"/>
</dbReference>
<evidence type="ECO:0000313" key="5">
    <source>
        <dbReference type="EMBL" id="GAA1838484.1"/>
    </source>
</evidence>
<protein>
    <submittedName>
        <fullName evidence="5">Nitroreductase family protein</fullName>
    </submittedName>
</protein>
<organism evidence="5 6">
    <name type="scientific">Pseudonocardia ailaonensis</name>
    <dbReference type="NCBI Taxonomy" id="367279"/>
    <lineage>
        <taxon>Bacteria</taxon>
        <taxon>Bacillati</taxon>
        <taxon>Actinomycetota</taxon>
        <taxon>Actinomycetes</taxon>
        <taxon>Pseudonocardiales</taxon>
        <taxon>Pseudonocardiaceae</taxon>
        <taxon>Pseudonocardia</taxon>
    </lineage>
</organism>
<dbReference type="PANTHER" id="PTHR23026:SF90">
    <property type="entry name" value="IODOTYROSINE DEIODINASE 1"/>
    <property type="match status" value="1"/>
</dbReference>
<evidence type="ECO:0000256" key="1">
    <source>
        <dbReference type="ARBA" id="ARBA00022630"/>
    </source>
</evidence>
<dbReference type="Proteomes" id="UP001500449">
    <property type="component" value="Unassembled WGS sequence"/>
</dbReference>
<keyword evidence="2" id="KW-0288">FMN</keyword>
<evidence type="ECO:0000313" key="6">
    <source>
        <dbReference type="Proteomes" id="UP001500449"/>
    </source>
</evidence>
<keyword evidence="6" id="KW-1185">Reference proteome</keyword>
<reference evidence="5 6" key="1">
    <citation type="journal article" date="2019" name="Int. J. Syst. Evol. Microbiol.">
        <title>The Global Catalogue of Microorganisms (GCM) 10K type strain sequencing project: providing services to taxonomists for standard genome sequencing and annotation.</title>
        <authorList>
            <consortium name="The Broad Institute Genomics Platform"/>
            <consortium name="The Broad Institute Genome Sequencing Center for Infectious Disease"/>
            <person name="Wu L."/>
            <person name="Ma J."/>
        </authorList>
    </citation>
    <scope>NUCLEOTIDE SEQUENCE [LARGE SCALE GENOMIC DNA]</scope>
    <source>
        <strain evidence="5 6">JCM 16009</strain>
    </source>
</reference>
<dbReference type="SUPFAM" id="SSF55469">
    <property type="entry name" value="FMN-dependent nitroreductase-like"/>
    <property type="match status" value="1"/>
</dbReference>
<evidence type="ECO:0000259" key="4">
    <source>
        <dbReference type="Pfam" id="PF00881"/>
    </source>
</evidence>
<keyword evidence="3" id="KW-0560">Oxidoreductase</keyword>
<proteinExistence type="predicted"/>
<accession>A0ABN2MVW6</accession>
<dbReference type="CDD" id="cd02062">
    <property type="entry name" value="Nitro_FMN_reductase"/>
    <property type="match status" value="1"/>
</dbReference>
<evidence type="ECO:0000256" key="2">
    <source>
        <dbReference type="ARBA" id="ARBA00022643"/>
    </source>
</evidence>
<sequence>MDIFEAMETCRSLRRLKSDPVAPEQLERLVHYATRAASAGNSQLWRFLIVTDPGDRLWFRDMLAGTAGKLLLGEPPAADDRSAAARDLRVMRRFVLDFDKIPAFIVTTIENAFPSAENPDPRYAWSSVYLATQNLLLAARAMGLGAAMTTAHLWDEPAVRLRFGIPDTVEIGAVVPVGHPEGRHGPVSRKPVSEVVFHDHWGNP</sequence>
<dbReference type="Pfam" id="PF00881">
    <property type="entry name" value="Nitroreductase"/>
    <property type="match status" value="1"/>
</dbReference>